<evidence type="ECO:0000313" key="5">
    <source>
        <dbReference type="Proteomes" id="UP001652700"/>
    </source>
</evidence>
<sequence>MAQSKHNQSITDHGSRKPRSGREGCAPDCGAFPVVTTRNPYNLKSTTTLKMSSSTIRLGTWNVKSLYAAGKLSNLVQEVKRLKIDIMGISELRWPGAGTCEQNEGTLYYSGSVEDDVHHRNGVGIFITSKFKKYVKNFVPVNDRLAILQLNSKPFNVNVIQIYAPTSEKKYDNDVESFYSQLKQTLNNLNRNEITYIIGDFNAKIDQGRRSDLIGGYGLGESNERGDRLYQFCQEHDMIIANTWFKLHKRRLYTWKGPGDNSLHIIRNQIDYILVNKRFKNGVKRSTTYPGADIGSDHNLLIADIQVKLKKVEENPKTPKLHISASNKTLIENDLNNQLKNSTNENNTEIWNTFKNLTWKVMEKYTTTMQRHKKQQWMTDEILELMEQRRKLKDNKTKYKEKQKLIKQKIKVAKEKWMEDKCKELEKLNEKDDTFNMFKKVREVAGLYYKKTPHTITDSSGKMIIDEHEIRTTWYNYINELYNDDRPEELDTLDEGEGPEILKSEIQHAIKLAKTRKPLVPTTYLQKC</sequence>
<feature type="domain" description="Endonuclease/exonuclease/phosphatase" evidence="3">
    <location>
        <begin position="59"/>
        <end position="298"/>
    </location>
</feature>
<evidence type="ECO:0000259" key="3">
    <source>
        <dbReference type="Pfam" id="PF03372"/>
    </source>
</evidence>
<keyword evidence="5" id="KW-1185">Reference proteome</keyword>
<evidence type="ECO:0000256" key="1">
    <source>
        <dbReference type="SAM" id="Coils"/>
    </source>
</evidence>
<feature type="coiled-coil region" evidence="1">
    <location>
        <begin position="382"/>
        <end position="409"/>
    </location>
</feature>
<dbReference type="InterPro" id="IPR027124">
    <property type="entry name" value="Swc5/CFDP1/2"/>
</dbReference>
<dbReference type="Pfam" id="PF03372">
    <property type="entry name" value="Exo_endo_phos"/>
    <property type="match status" value="1"/>
</dbReference>
<dbReference type="RefSeq" id="XP_050514333.1">
    <property type="nucleotide sequence ID" value="XM_050658376.1"/>
</dbReference>
<accession>A0ABM5KVX2</accession>
<feature type="compositionally biased region" description="Polar residues" evidence="2">
    <location>
        <begin position="1"/>
        <end position="12"/>
    </location>
</feature>
<dbReference type="PANTHER" id="PTHR23227">
    <property type="entry name" value="BUCENTAUR RELATED"/>
    <property type="match status" value="1"/>
</dbReference>
<keyword evidence="1" id="KW-0175">Coiled coil</keyword>
<organism evidence="4 5">
    <name type="scientific">Diabrotica virgifera virgifera</name>
    <name type="common">western corn rootworm</name>
    <dbReference type="NCBI Taxonomy" id="50390"/>
    <lineage>
        <taxon>Eukaryota</taxon>
        <taxon>Metazoa</taxon>
        <taxon>Ecdysozoa</taxon>
        <taxon>Arthropoda</taxon>
        <taxon>Hexapoda</taxon>
        <taxon>Insecta</taxon>
        <taxon>Pterygota</taxon>
        <taxon>Neoptera</taxon>
        <taxon>Endopterygota</taxon>
        <taxon>Coleoptera</taxon>
        <taxon>Polyphaga</taxon>
        <taxon>Cucujiformia</taxon>
        <taxon>Chrysomeloidea</taxon>
        <taxon>Chrysomelidae</taxon>
        <taxon>Galerucinae</taxon>
        <taxon>Diabroticina</taxon>
        <taxon>Diabroticites</taxon>
        <taxon>Diabrotica</taxon>
    </lineage>
</organism>
<name>A0ABM5KVX2_DIAVI</name>
<dbReference type="EnsemblMetazoa" id="XM_050658376.1">
    <property type="protein sequence ID" value="XP_050514333.1"/>
    <property type="gene ID" value="LOC126889788"/>
</dbReference>
<dbReference type="CDD" id="cd09076">
    <property type="entry name" value="L1-EN"/>
    <property type="match status" value="1"/>
</dbReference>
<dbReference type="SUPFAM" id="SSF56219">
    <property type="entry name" value="DNase I-like"/>
    <property type="match status" value="1"/>
</dbReference>
<dbReference type="GeneID" id="126889788"/>
<dbReference type="InterPro" id="IPR005135">
    <property type="entry name" value="Endo/exonuclease/phosphatase"/>
</dbReference>
<reference evidence="4" key="1">
    <citation type="submission" date="2025-05" db="UniProtKB">
        <authorList>
            <consortium name="EnsemblMetazoa"/>
        </authorList>
    </citation>
    <scope>IDENTIFICATION</scope>
</reference>
<evidence type="ECO:0000256" key="2">
    <source>
        <dbReference type="SAM" id="MobiDB-lite"/>
    </source>
</evidence>
<dbReference type="PANTHER" id="PTHR23227:SF67">
    <property type="entry name" value="CRANIOFACIAL DEVELOPMENT PROTEIN 2-LIKE"/>
    <property type="match status" value="1"/>
</dbReference>
<feature type="region of interest" description="Disordered" evidence="2">
    <location>
        <begin position="1"/>
        <end position="29"/>
    </location>
</feature>
<proteinExistence type="predicted"/>
<dbReference type="Gene3D" id="3.60.10.10">
    <property type="entry name" value="Endonuclease/exonuclease/phosphatase"/>
    <property type="match status" value="1"/>
</dbReference>
<evidence type="ECO:0000313" key="4">
    <source>
        <dbReference type="EnsemblMetazoa" id="XP_050514333.1"/>
    </source>
</evidence>
<dbReference type="Proteomes" id="UP001652700">
    <property type="component" value="Unplaced"/>
</dbReference>
<dbReference type="InterPro" id="IPR036691">
    <property type="entry name" value="Endo/exonu/phosph_ase_sf"/>
</dbReference>
<protein>
    <recommendedName>
        <fullName evidence="3">Endonuclease/exonuclease/phosphatase domain-containing protein</fullName>
    </recommendedName>
</protein>